<dbReference type="Gene3D" id="3.30.530.20">
    <property type="match status" value="1"/>
</dbReference>
<protein>
    <submittedName>
        <fullName evidence="2">SRPBCC family protein</fullName>
    </submittedName>
</protein>
<dbReference type="AlphaFoldDB" id="A0A5C4WFV9"/>
<reference evidence="2 3" key="1">
    <citation type="journal article" date="2016" name="Int. J. Syst. Evol. Microbiol.">
        <title>Nocardioides albidus sp. nov., an actinobacterium isolated from garden soil.</title>
        <authorList>
            <person name="Singh H."/>
            <person name="Du J."/>
            <person name="Trinh H."/>
            <person name="Won K."/>
            <person name="Yang J.E."/>
            <person name="Yin C."/>
            <person name="Kook M."/>
            <person name="Yi T.H."/>
        </authorList>
    </citation>
    <scope>NUCLEOTIDE SEQUENCE [LARGE SCALE GENOMIC DNA]</scope>
    <source>
        <strain evidence="2 3">CCTCC AB 2015297</strain>
    </source>
</reference>
<dbReference type="Pfam" id="PF03364">
    <property type="entry name" value="Polyketide_cyc"/>
    <property type="match status" value="1"/>
</dbReference>
<dbReference type="InterPro" id="IPR047137">
    <property type="entry name" value="ORF3"/>
</dbReference>
<accession>A0A5C4WFV9</accession>
<keyword evidence="3" id="KW-1185">Reference proteome</keyword>
<comment type="caution">
    <text evidence="2">The sequence shown here is derived from an EMBL/GenBank/DDBJ whole genome shotgun (WGS) entry which is preliminary data.</text>
</comment>
<organism evidence="2 3">
    <name type="scientific">Nocardioides albidus</name>
    <dbReference type="NCBI Taxonomy" id="1517589"/>
    <lineage>
        <taxon>Bacteria</taxon>
        <taxon>Bacillati</taxon>
        <taxon>Actinomycetota</taxon>
        <taxon>Actinomycetes</taxon>
        <taxon>Propionibacteriales</taxon>
        <taxon>Nocardioidaceae</taxon>
        <taxon>Nocardioides</taxon>
    </lineage>
</organism>
<dbReference type="CDD" id="cd07817">
    <property type="entry name" value="SRPBCC_8"/>
    <property type="match status" value="1"/>
</dbReference>
<dbReference type="SUPFAM" id="SSF55961">
    <property type="entry name" value="Bet v1-like"/>
    <property type="match status" value="1"/>
</dbReference>
<evidence type="ECO:0000313" key="2">
    <source>
        <dbReference type="EMBL" id="TNM47230.1"/>
    </source>
</evidence>
<dbReference type="Proteomes" id="UP000313231">
    <property type="component" value="Unassembled WGS sequence"/>
</dbReference>
<sequence length="159" mass="18142">MSTTEKSVTVDVPVRTAYDQWTQFETFPSFMEGVEEVRQLDDTHLHWRADIAGVHREWDAEIVDQTPDERITWRALDGTKNDGTVSFAPAEQGQSTRITLRMEFEPEGIVEKAADALNIVDRRTQGDLERFKTFIETRGDETGAWRGDVRPTDADNPTI</sequence>
<evidence type="ECO:0000313" key="3">
    <source>
        <dbReference type="Proteomes" id="UP000313231"/>
    </source>
</evidence>
<dbReference type="RefSeq" id="WP_139621457.1">
    <property type="nucleotide sequence ID" value="NZ_VDMP01000015.1"/>
</dbReference>
<dbReference type="InterPro" id="IPR023393">
    <property type="entry name" value="START-like_dom_sf"/>
</dbReference>
<dbReference type="PANTHER" id="PTHR33824">
    <property type="entry name" value="POLYKETIDE CYCLASE/DEHYDRASE AND LIPID TRANSPORT SUPERFAMILY PROTEIN"/>
    <property type="match status" value="1"/>
</dbReference>
<dbReference type="InterPro" id="IPR005031">
    <property type="entry name" value="COQ10_START"/>
</dbReference>
<evidence type="ECO:0000259" key="1">
    <source>
        <dbReference type="Pfam" id="PF03364"/>
    </source>
</evidence>
<feature type="domain" description="Coenzyme Q-binding protein COQ10 START" evidence="1">
    <location>
        <begin position="10"/>
        <end position="130"/>
    </location>
</feature>
<gene>
    <name evidence="2" type="ORF">FHP29_03425</name>
</gene>
<dbReference type="EMBL" id="VDMP01000015">
    <property type="protein sequence ID" value="TNM47230.1"/>
    <property type="molecule type" value="Genomic_DNA"/>
</dbReference>
<proteinExistence type="predicted"/>
<name>A0A5C4WFV9_9ACTN</name>
<dbReference type="PANTHER" id="PTHR33824:SF7">
    <property type="entry name" value="POLYKETIDE CYCLASE_DEHYDRASE AND LIPID TRANSPORT SUPERFAMILY PROTEIN"/>
    <property type="match status" value="1"/>
</dbReference>
<dbReference type="OrthoDB" id="3695445at2"/>